<accession>A0A6L9Y596</accession>
<dbReference type="Gene3D" id="3.30.1390.10">
    <property type="match status" value="1"/>
</dbReference>
<proteinExistence type="inferred from homology"/>
<comment type="caution">
    <text evidence="3">The sequence shown here is derived from an EMBL/GenBank/DDBJ whole genome shotgun (WGS) entry which is preliminary data.</text>
</comment>
<dbReference type="GO" id="GO:0008233">
    <property type="term" value="F:peptidase activity"/>
    <property type="evidence" value="ECO:0007669"/>
    <property type="project" value="UniProtKB-KW"/>
</dbReference>
<feature type="domain" description="Adaptor protein ClpS core" evidence="2">
    <location>
        <begin position="16"/>
        <end position="95"/>
    </location>
</feature>
<dbReference type="InterPro" id="IPR003769">
    <property type="entry name" value="ClpS_core"/>
</dbReference>
<dbReference type="SUPFAM" id="SSF54736">
    <property type="entry name" value="ClpS-like"/>
    <property type="match status" value="1"/>
</dbReference>
<keyword evidence="3" id="KW-0378">Hydrolase</keyword>
<evidence type="ECO:0000313" key="3">
    <source>
        <dbReference type="EMBL" id="NEN75436.1"/>
    </source>
</evidence>
<dbReference type="GO" id="GO:0030163">
    <property type="term" value="P:protein catabolic process"/>
    <property type="evidence" value="ECO:0007669"/>
    <property type="project" value="InterPro"/>
</dbReference>
<protein>
    <recommendedName>
        <fullName evidence="1">ATP-dependent Clp protease adapter protein ClpS</fullName>
    </recommendedName>
</protein>
<organism evidence="3 4">
    <name type="scientific">Pelistega ratti</name>
    <dbReference type="NCBI Taxonomy" id="2652177"/>
    <lineage>
        <taxon>Bacteria</taxon>
        <taxon>Pseudomonadati</taxon>
        <taxon>Pseudomonadota</taxon>
        <taxon>Betaproteobacteria</taxon>
        <taxon>Burkholderiales</taxon>
        <taxon>Alcaligenaceae</taxon>
        <taxon>Pelistega</taxon>
    </lineage>
</organism>
<dbReference type="Proteomes" id="UP000477651">
    <property type="component" value="Unassembled WGS sequence"/>
</dbReference>
<dbReference type="EMBL" id="JAAGYR010000005">
    <property type="protein sequence ID" value="NEN75436.1"/>
    <property type="molecule type" value="Genomic_DNA"/>
</dbReference>
<keyword evidence="4" id="KW-1185">Reference proteome</keyword>
<reference evidence="3 4" key="1">
    <citation type="submission" date="2020-02" db="EMBL/GenBank/DDBJ databases">
        <title>Pelistega sp. NLN82 were isolated from wild rodents of the Hainan Island.</title>
        <authorList>
            <person name="Niu N."/>
            <person name="Zhou J."/>
        </authorList>
    </citation>
    <scope>NUCLEOTIDE SEQUENCE [LARGE SCALE GENOMIC DNA]</scope>
    <source>
        <strain evidence="3 4">NLN82</strain>
    </source>
</reference>
<dbReference type="PANTHER" id="PTHR33473">
    <property type="entry name" value="ATP-DEPENDENT CLP PROTEASE ADAPTER PROTEIN CLPS1, CHLOROPLASTIC"/>
    <property type="match status" value="1"/>
</dbReference>
<gene>
    <name evidence="1 3" type="primary">clpS</name>
    <name evidence="3" type="ORF">F9B74_03725</name>
</gene>
<comment type="function">
    <text evidence="1">Involved in the modulation of the specificity of the ClpAP-mediated ATP-dependent protein degradation.</text>
</comment>
<comment type="similarity">
    <text evidence="1">Belongs to the ClpS family.</text>
</comment>
<dbReference type="GO" id="GO:0006508">
    <property type="term" value="P:proteolysis"/>
    <property type="evidence" value="ECO:0007669"/>
    <property type="project" value="UniProtKB-UniRule"/>
</dbReference>
<dbReference type="RefSeq" id="WP_163764106.1">
    <property type="nucleotide sequence ID" value="NZ_JAAGYR010000005.1"/>
</dbReference>
<evidence type="ECO:0000313" key="4">
    <source>
        <dbReference type="Proteomes" id="UP000477651"/>
    </source>
</evidence>
<keyword evidence="3" id="KW-0645">Protease</keyword>
<name>A0A6L9Y596_9BURK</name>
<dbReference type="InterPro" id="IPR022935">
    <property type="entry name" value="ClpS"/>
</dbReference>
<evidence type="ECO:0000259" key="2">
    <source>
        <dbReference type="Pfam" id="PF02617"/>
    </source>
</evidence>
<dbReference type="InterPro" id="IPR014719">
    <property type="entry name" value="Ribosomal_bL12_C/ClpS-like"/>
</dbReference>
<evidence type="ECO:0000256" key="1">
    <source>
        <dbReference type="HAMAP-Rule" id="MF_00302"/>
    </source>
</evidence>
<dbReference type="Pfam" id="PF02617">
    <property type="entry name" value="ClpS"/>
    <property type="match status" value="1"/>
</dbReference>
<dbReference type="AlphaFoldDB" id="A0A6L9Y596"/>
<comment type="subunit">
    <text evidence="1">Binds to the N-terminal domain of the chaperone ClpA.</text>
</comment>
<dbReference type="FunFam" id="3.30.1390.10:FF:000002">
    <property type="entry name" value="ATP-dependent Clp protease adapter protein ClpS"/>
    <property type="match status" value="1"/>
</dbReference>
<dbReference type="NCBIfam" id="NF000672">
    <property type="entry name" value="PRK00033.1-5"/>
    <property type="match status" value="1"/>
</dbReference>
<dbReference type="PANTHER" id="PTHR33473:SF19">
    <property type="entry name" value="ATP-DEPENDENT CLP PROTEASE ADAPTER PROTEIN CLPS"/>
    <property type="match status" value="1"/>
</dbReference>
<dbReference type="HAMAP" id="MF_00302">
    <property type="entry name" value="ClpS"/>
    <property type="match status" value="1"/>
</dbReference>
<sequence>MTSATLTETHHQTRLKPPTPYAVVLLNDDYTPMDFVVDVLKLFFNKTEDEATVIMLEVHYKGKGVCGIYTKDIAATKVSQVNQYAREHEYPLMCTMQVM</sequence>